<accession>B4LI27</accession>
<dbReference type="PANTHER" id="PTHR37161:SF3">
    <property type="entry name" value="HDC10475"/>
    <property type="match status" value="1"/>
</dbReference>
<evidence type="ECO:0000313" key="4">
    <source>
        <dbReference type="EMBL" id="EDW68571.1"/>
    </source>
</evidence>
<keyword evidence="5" id="KW-1185">Reference proteome</keyword>
<dbReference type="SMR" id="B4LI27"/>
<protein>
    <submittedName>
        <fullName evidence="4">Uncharacterized protein</fullName>
    </submittedName>
</protein>
<keyword evidence="3" id="KW-0732">Signal</keyword>
<dbReference type="PANTHER" id="PTHR37161">
    <property type="entry name" value="HDC10475"/>
    <property type="match status" value="1"/>
</dbReference>
<feature type="compositionally biased region" description="Acidic residues" evidence="2">
    <location>
        <begin position="296"/>
        <end position="305"/>
    </location>
</feature>
<dbReference type="InParanoid" id="B4LI27"/>
<sequence>MYNKGLSCLICHLLIALFCSQQAEGRLHKRNGYYYRQLQPYPQAQHQHSSGGYFEPALTGHEEPEEQQHQQQQHHGSSKGHPSHGEGSKPGYSIGSGLRSIAQGSADQAYTAVANQHAAAKQAAFIAKNTLAQAASQAAATAQAALAGKQVILQELEQQAAEAQRALSRELEQLKAAKLSAKLAQQTAQAANNHISVLTAAVNNAKALAEQAEQTASEVSNQLASQATMVGQAKNRVEQVEEQLQQARVDFAATKESAIKAASSAAAAQVNASKAGAHATIGLHESANQQEHNHEEELESYDEQLDTSGVGHTASDTIEEHAHNG</sequence>
<organism evidence="4 5">
    <name type="scientific">Drosophila virilis</name>
    <name type="common">Fruit fly</name>
    <dbReference type="NCBI Taxonomy" id="7244"/>
    <lineage>
        <taxon>Eukaryota</taxon>
        <taxon>Metazoa</taxon>
        <taxon>Ecdysozoa</taxon>
        <taxon>Arthropoda</taxon>
        <taxon>Hexapoda</taxon>
        <taxon>Insecta</taxon>
        <taxon>Pterygota</taxon>
        <taxon>Neoptera</taxon>
        <taxon>Endopterygota</taxon>
        <taxon>Diptera</taxon>
        <taxon>Brachycera</taxon>
        <taxon>Muscomorpha</taxon>
        <taxon>Ephydroidea</taxon>
        <taxon>Drosophilidae</taxon>
        <taxon>Drosophila</taxon>
    </lineage>
</organism>
<feature type="coiled-coil region" evidence="1">
    <location>
        <begin position="139"/>
        <end position="257"/>
    </location>
</feature>
<feature type="region of interest" description="Disordered" evidence="2">
    <location>
        <begin position="288"/>
        <end position="325"/>
    </location>
</feature>
<feature type="region of interest" description="Disordered" evidence="2">
    <location>
        <begin position="44"/>
        <end position="97"/>
    </location>
</feature>
<dbReference type="KEGG" id="dvi:6623847"/>
<keyword evidence="1" id="KW-0175">Coiled coil</keyword>
<dbReference type="OMA" id="HQGGYFE"/>
<dbReference type="HOGENOM" id="CLU_073938_0_0_1"/>
<proteinExistence type="predicted"/>
<dbReference type="AlphaFoldDB" id="B4LI27"/>
<dbReference type="EMBL" id="CH940647">
    <property type="protein sequence ID" value="EDW68571.1"/>
    <property type="molecule type" value="Genomic_DNA"/>
</dbReference>
<reference evidence="4 5" key="1">
    <citation type="journal article" date="2007" name="Nature">
        <title>Evolution of genes and genomes on the Drosophila phylogeny.</title>
        <authorList>
            <consortium name="Drosophila 12 Genomes Consortium"/>
            <person name="Clark A.G."/>
            <person name="Eisen M.B."/>
            <person name="Smith D.R."/>
            <person name="Bergman C.M."/>
            <person name="Oliver B."/>
            <person name="Markow T.A."/>
            <person name="Kaufman T.C."/>
            <person name="Kellis M."/>
            <person name="Gelbart W."/>
            <person name="Iyer V.N."/>
            <person name="Pollard D.A."/>
            <person name="Sackton T.B."/>
            <person name="Larracuente A.M."/>
            <person name="Singh N.D."/>
            <person name="Abad J.P."/>
            <person name="Abt D.N."/>
            <person name="Adryan B."/>
            <person name="Aguade M."/>
            <person name="Akashi H."/>
            <person name="Anderson W.W."/>
            <person name="Aquadro C.F."/>
            <person name="Ardell D.H."/>
            <person name="Arguello R."/>
            <person name="Artieri C.G."/>
            <person name="Barbash D.A."/>
            <person name="Barker D."/>
            <person name="Barsanti P."/>
            <person name="Batterham P."/>
            <person name="Batzoglou S."/>
            <person name="Begun D."/>
            <person name="Bhutkar A."/>
            <person name="Blanco E."/>
            <person name="Bosak S.A."/>
            <person name="Bradley R.K."/>
            <person name="Brand A.D."/>
            <person name="Brent M.R."/>
            <person name="Brooks A.N."/>
            <person name="Brown R.H."/>
            <person name="Butlin R.K."/>
            <person name="Caggese C."/>
            <person name="Calvi B.R."/>
            <person name="Bernardo de Carvalho A."/>
            <person name="Caspi A."/>
            <person name="Castrezana S."/>
            <person name="Celniker S.E."/>
            <person name="Chang J.L."/>
            <person name="Chapple C."/>
            <person name="Chatterji S."/>
            <person name="Chinwalla A."/>
            <person name="Civetta A."/>
            <person name="Clifton S.W."/>
            <person name="Comeron J.M."/>
            <person name="Costello J.C."/>
            <person name="Coyne J.A."/>
            <person name="Daub J."/>
            <person name="David R.G."/>
            <person name="Delcher A.L."/>
            <person name="Delehaunty K."/>
            <person name="Do C.B."/>
            <person name="Ebling H."/>
            <person name="Edwards K."/>
            <person name="Eickbush T."/>
            <person name="Evans J.D."/>
            <person name="Filipski A."/>
            <person name="Findeiss S."/>
            <person name="Freyhult E."/>
            <person name="Fulton L."/>
            <person name="Fulton R."/>
            <person name="Garcia A.C."/>
            <person name="Gardiner A."/>
            <person name="Garfield D.A."/>
            <person name="Garvin B.E."/>
            <person name="Gibson G."/>
            <person name="Gilbert D."/>
            <person name="Gnerre S."/>
            <person name="Godfrey J."/>
            <person name="Good R."/>
            <person name="Gotea V."/>
            <person name="Gravely B."/>
            <person name="Greenberg A.J."/>
            <person name="Griffiths-Jones S."/>
            <person name="Gross S."/>
            <person name="Guigo R."/>
            <person name="Gustafson E.A."/>
            <person name="Haerty W."/>
            <person name="Hahn M.W."/>
            <person name="Halligan D.L."/>
            <person name="Halpern A.L."/>
            <person name="Halter G.M."/>
            <person name="Han M.V."/>
            <person name="Heger A."/>
            <person name="Hillier L."/>
            <person name="Hinrichs A.S."/>
            <person name="Holmes I."/>
            <person name="Hoskins R.A."/>
            <person name="Hubisz M.J."/>
            <person name="Hultmark D."/>
            <person name="Huntley M.A."/>
            <person name="Jaffe D.B."/>
            <person name="Jagadeeshan S."/>
            <person name="Jeck W.R."/>
            <person name="Johnson J."/>
            <person name="Jones C.D."/>
            <person name="Jordan W.C."/>
            <person name="Karpen G.H."/>
            <person name="Kataoka E."/>
            <person name="Keightley P.D."/>
            <person name="Kheradpour P."/>
            <person name="Kirkness E.F."/>
            <person name="Koerich L.B."/>
            <person name="Kristiansen K."/>
            <person name="Kudrna D."/>
            <person name="Kulathinal R.J."/>
            <person name="Kumar S."/>
            <person name="Kwok R."/>
            <person name="Lander E."/>
            <person name="Langley C.H."/>
            <person name="Lapoint R."/>
            <person name="Lazzaro B.P."/>
            <person name="Lee S.J."/>
            <person name="Levesque L."/>
            <person name="Li R."/>
            <person name="Lin C.F."/>
            <person name="Lin M.F."/>
            <person name="Lindblad-Toh K."/>
            <person name="Llopart A."/>
            <person name="Long M."/>
            <person name="Low L."/>
            <person name="Lozovsky E."/>
            <person name="Lu J."/>
            <person name="Luo M."/>
            <person name="Machado C.A."/>
            <person name="Makalowski W."/>
            <person name="Marzo M."/>
            <person name="Matsuda M."/>
            <person name="Matzkin L."/>
            <person name="McAllister B."/>
            <person name="McBride C.S."/>
            <person name="McKernan B."/>
            <person name="McKernan K."/>
            <person name="Mendez-Lago M."/>
            <person name="Minx P."/>
            <person name="Mollenhauer M.U."/>
            <person name="Montooth K."/>
            <person name="Mount S.M."/>
            <person name="Mu X."/>
            <person name="Myers E."/>
            <person name="Negre B."/>
            <person name="Newfeld S."/>
            <person name="Nielsen R."/>
            <person name="Noor M.A."/>
            <person name="O'Grady P."/>
            <person name="Pachter L."/>
            <person name="Papaceit M."/>
            <person name="Parisi M.J."/>
            <person name="Parisi M."/>
            <person name="Parts L."/>
            <person name="Pedersen J.S."/>
            <person name="Pesole G."/>
            <person name="Phillippy A.M."/>
            <person name="Ponting C.P."/>
            <person name="Pop M."/>
            <person name="Porcelli D."/>
            <person name="Powell J.R."/>
            <person name="Prohaska S."/>
            <person name="Pruitt K."/>
            <person name="Puig M."/>
            <person name="Quesneville H."/>
            <person name="Ram K.R."/>
            <person name="Rand D."/>
            <person name="Rasmussen M.D."/>
            <person name="Reed L.K."/>
            <person name="Reenan R."/>
            <person name="Reily A."/>
            <person name="Remington K.A."/>
            <person name="Rieger T.T."/>
            <person name="Ritchie M.G."/>
            <person name="Robin C."/>
            <person name="Rogers Y.H."/>
            <person name="Rohde C."/>
            <person name="Rozas J."/>
            <person name="Rubenfield M.J."/>
            <person name="Ruiz A."/>
            <person name="Russo S."/>
            <person name="Salzberg S.L."/>
            <person name="Sanchez-Gracia A."/>
            <person name="Saranga D.J."/>
            <person name="Sato H."/>
            <person name="Schaeffer S.W."/>
            <person name="Schatz M.C."/>
            <person name="Schlenke T."/>
            <person name="Schwartz R."/>
            <person name="Segarra C."/>
            <person name="Singh R.S."/>
            <person name="Sirot L."/>
            <person name="Sirota M."/>
            <person name="Sisneros N.B."/>
            <person name="Smith C.D."/>
            <person name="Smith T.F."/>
            <person name="Spieth J."/>
            <person name="Stage D.E."/>
            <person name="Stark A."/>
            <person name="Stephan W."/>
            <person name="Strausberg R.L."/>
            <person name="Strempel S."/>
            <person name="Sturgill D."/>
            <person name="Sutton G."/>
            <person name="Sutton G.G."/>
            <person name="Tao W."/>
            <person name="Teichmann S."/>
            <person name="Tobari Y.N."/>
            <person name="Tomimura Y."/>
            <person name="Tsolas J.M."/>
            <person name="Valente V.L."/>
            <person name="Venter E."/>
            <person name="Venter J.C."/>
            <person name="Vicario S."/>
            <person name="Vieira F.G."/>
            <person name="Vilella A.J."/>
            <person name="Villasante A."/>
            <person name="Walenz B."/>
            <person name="Wang J."/>
            <person name="Wasserman M."/>
            <person name="Watts T."/>
            <person name="Wilson D."/>
            <person name="Wilson R.K."/>
            <person name="Wing R.A."/>
            <person name="Wolfner M.F."/>
            <person name="Wong A."/>
            <person name="Wong G.K."/>
            <person name="Wu C.I."/>
            <person name="Wu G."/>
            <person name="Yamamoto D."/>
            <person name="Yang H.P."/>
            <person name="Yang S.P."/>
            <person name="Yorke J.A."/>
            <person name="Yoshida K."/>
            <person name="Zdobnov E."/>
            <person name="Zhang P."/>
            <person name="Zhang Y."/>
            <person name="Zimin A.V."/>
            <person name="Baldwin J."/>
            <person name="Abdouelleil A."/>
            <person name="Abdulkadir J."/>
            <person name="Abebe A."/>
            <person name="Abera B."/>
            <person name="Abreu J."/>
            <person name="Acer S.C."/>
            <person name="Aftuck L."/>
            <person name="Alexander A."/>
            <person name="An P."/>
            <person name="Anderson E."/>
            <person name="Anderson S."/>
            <person name="Arachi H."/>
            <person name="Azer M."/>
            <person name="Bachantsang P."/>
            <person name="Barry A."/>
            <person name="Bayul T."/>
            <person name="Berlin A."/>
            <person name="Bessette D."/>
            <person name="Bloom T."/>
            <person name="Blye J."/>
            <person name="Boguslavskiy L."/>
            <person name="Bonnet C."/>
            <person name="Boukhgalter B."/>
            <person name="Bourzgui I."/>
            <person name="Brown A."/>
            <person name="Cahill P."/>
            <person name="Channer S."/>
            <person name="Cheshatsang Y."/>
            <person name="Chuda L."/>
            <person name="Citroen M."/>
            <person name="Collymore A."/>
            <person name="Cooke P."/>
            <person name="Costello M."/>
            <person name="D'Aco K."/>
            <person name="Daza R."/>
            <person name="De Haan G."/>
            <person name="DeGray S."/>
            <person name="DeMaso C."/>
            <person name="Dhargay N."/>
            <person name="Dooley K."/>
            <person name="Dooley E."/>
            <person name="Doricent M."/>
            <person name="Dorje P."/>
            <person name="Dorjee K."/>
            <person name="Dupes A."/>
            <person name="Elong R."/>
            <person name="Falk J."/>
            <person name="Farina A."/>
            <person name="Faro S."/>
            <person name="Ferguson D."/>
            <person name="Fisher S."/>
            <person name="Foley C.D."/>
            <person name="Franke A."/>
            <person name="Friedrich D."/>
            <person name="Gadbois L."/>
            <person name="Gearin G."/>
            <person name="Gearin C.R."/>
            <person name="Giannoukos G."/>
            <person name="Goode T."/>
            <person name="Graham J."/>
            <person name="Grandbois E."/>
            <person name="Grewal S."/>
            <person name="Gyaltsen K."/>
            <person name="Hafez N."/>
            <person name="Hagos B."/>
            <person name="Hall J."/>
            <person name="Henson C."/>
            <person name="Hollinger A."/>
            <person name="Honan T."/>
            <person name="Huard M.D."/>
            <person name="Hughes L."/>
            <person name="Hurhula B."/>
            <person name="Husby M.E."/>
            <person name="Kamat A."/>
            <person name="Kanga B."/>
            <person name="Kashin S."/>
            <person name="Khazanovich D."/>
            <person name="Kisner P."/>
            <person name="Lance K."/>
            <person name="Lara M."/>
            <person name="Lee W."/>
            <person name="Lennon N."/>
            <person name="Letendre F."/>
            <person name="LeVine R."/>
            <person name="Lipovsky A."/>
            <person name="Liu X."/>
            <person name="Liu J."/>
            <person name="Liu S."/>
            <person name="Lokyitsang T."/>
            <person name="Lokyitsang Y."/>
            <person name="Lubonja R."/>
            <person name="Lui A."/>
            <person name="MacDonald P."/>
            <person name="Magnisalis V."/>
            <person name="Maru K."/>
            <person name="Matthews C."/>
            <person name="McCusker W."/>
            <person name="McDonough S."/>
            <person name="Mehta T."/>
            <person name="Meldrim J."/>
            <person name="Meneus L."/>
            <person name="Mihai O."/>
            <person name="Mihalev A."/>
            <person name="Mihova T."/>
            <person name="Mittelman R."/>
            <person name="Mlenga V."/>
            <person name="Montmayeur A."/>
            <person name="Mulrain L."/>
            <person name="Navidi A."/>
            <person name="Naylor J."/>
            <person name="Negash T."/>
            <person name="Nguyen T."/>
            <person name="Nguyen N."/>
            <person name="Nicol R."/>
            <person name="Norbu C."/>
            <person name="Norbu N."/>
            <person name="Novod N."/>
            <person name="O'Neill B."/>
            <person name="Osman S."/>
            <person name="Markiewicz E."/>
            <person name="Oyono O.L."/>
            <person name="Patti C."/>
            <person name="Phunkhang P."/>
            <person name="Pierre F."/>
            <person name="Priest M."/>
            <person name="Raghuraman S."/>
            <person name="Rege F."/>
            <person name="Reyes R."/>
            <person name="Rise C."/>
            <person name="Rogov P."/>
            <person name="Ross K."/>
            <person name="Ryan E."/>
            <person name="Settipalli S."/>
            <person name="Shea T."/>
            <person name="Sherpa N."/>
            <person name="Shi L."/>
            <person name="Shih D."/>
            <person name="Sparrow T."/>
            <person name="Spaulding J."/>
            <person name="Stalker J."/>
            <person name="Stange-Thomann N."/>
            <person name="Stavropoulos S."/>
            <person name="Stone C."/>
            <person name="Strader C."/>
            <person name="Tesfaye S."/>
            <person name="Thomson T."/>
            <person name="Thoulutsang Y."/>
            <person name="Thoulutsang D."/>
            <person name="Topham K."/>
            <person name="Topping I."/>
            <person name="Tsamla T."/>
            <person name="Vassiliev H."/>
            <person name="Vo A."/>
            <person name="Wangchuk T."/>
            <person name="Wangdi T."/>
            <person name="Weiand M."/>
            <person name="Wilkinson J."/>
            <person name="Wilson A."/>
            <person name="Yadav S."/>
            <person name="Young G."/>
            <person name="Yu Q."/>
            <person name="Zembek L."/>
            <person name="Zhong D."/>
            <person name="Zimmer A."/>
            <person name="Zwirko Z."/>
            <person name="Jaffe D.B."/>
            <person name="Alvarez P."/>
            <person name="Brockman W."/>
            <person name="Butler J."/>
            <person name="Chin C."/>
            <person name="Gnerre S."/>
            <person name="Grabherr M."/>
            <person name="Kleber M."/>
            <person name="Mauceli E."/>
            <person name="MacCallum I."/>
        </authorList>
    </citation>
    <scope>NUCLEOTIDE SEQUENCE [LARGE SCALE GENOMIC DNA]</scope>
    <source>
        <strain evidence="5">Tucson 15010-1051.87</strain>
    </source>
</reference>
<name>B4LI27_DROVI</name>
<dbReference type="Pfam" id="PF05335">
    <property type="entry name" value="DUF745"/>
    <property type="match status" value="1"/>
</dbReference>
<evidence type="ECO:0000256" key="2">
    <source>
        <dbReference type="SAM" id="MobiDB-lite"/>
    </source>
</evidence>
<dbReference type="Proteomes" id="UP000008792">
    <property type="component" value="Unassembled WGS sequence"/>
</dbReference>
<evidence type="ECO:0000256" key="3">
    <source>
        <dbReference type="SAM" id="SignalP"/>
    </source>
</evidence>
<feature type="chain" id="PRO_5002816126" evidence="3">
    <location>
        <begin position="26"/>
        <end position="325"/>
    </location>
</feature>
<dbReference type="OrthoDB" id="8197027at2759"/>
<dbReference type="FunCoup" id="B4LI27">
    <property type="interactions" value="49"/>
</dbReference>
<dbReference type="PhylomeDB" id="B4LI27"/>
<dbReference type="InterPro" id="IPR007999">
    <property type="entry name" value="DUF745"/>
</dbReference>
<gene>
    <name evidence="4" type="primary">Dvir\GJ12787</name>
    <name evidence="4" type="ORF">Dvir_GJ12787</name>
</gene>
<dbReference type="eggNOG" id="ENOG502RZFN">
    <property type="taxonomic scope" value="Eukaryota"/>
</dbReference>
<evidence type="ECO:0000313" key="5">
    <source>
        <dbReference type="Proteomes" id="UP000008792"/>
    </source>
</evidence>
<feature type="signal peptide" evidence="3">
    <location>
        <begin position="1"/>
        <end position="25"/>
    </location>
</feature>
<evidence type="ECO:0000256" key="1">
    <source>
        <dbReference type="SAM" id="Coils"/>
    </source>
</evidence>